<evidence type="ECO:0000313" key="2">
    <source>
        <dbReference type="Proteomes" id="UP000054097"/>
    </source>
</evidence>
<sequence>MKIIYSWSRFLIGGNFTGIWQQTGISSKRTCEITVLLQYTSQAYIFLAVFTRRRILGFWSSTLNRRVGRTPASCLQYLGYRSKPSEAIIPKIIVGIRAEGRDRPPPTGSGAVWLVCHQTSSRPCAMNKEETRTFDGIQSYRFRRDGRSHECIFFNQQTGEVVYRGRLETQCCTQPRARPNRVGCVLCIQQCIGRLGSFWLNVGSTILNLVAIARTWRRRISWQALQGLSR</sequence>
<proteinExistence type="predicted"/>
<reference evidence="2" key="2">
    <citation type="submission" date="2015-01" db="EMBL/GenBank/DDBJ databases">
        <title>Evolutionary Origins and Diversification of the Mycorrhizal Mutualists.</title>
        <authorList>
            <consortium name="DOE Joint Genome Institute"/>
            <consortium name="Mycorrhizal Genomics Consortium"/>
            <person name="Kohler A."/>
            <person name="Kuo A."/>
            <person name="Nagy L.G."/>
            <person name="Floudas D."/>
            <person name="Copeland A."/>
            <person name="Barry K.W."/>
            <person name="Cichocki N."/>
            <person name="Veneault-Fourrey C."/>
            <person name="LaButti K."/>
            <person name="Lindquist E.A."/>
            <person name="Lipzen A."/>
            <person name="Lundell T."/>
            <person name="Morin E."/>
            <person name="Murat C."/>
            <person name="Riley R."/>
            <person name="Ohm R."/>
            <person name="Sun H."/>
            <person name="Tunlid A."/>
            <person name="Henrissat B."/>
            <person name="Grigoriev I.V."/>
            <person name="Hibbett D.S."/>
            <person name="Martin F."/>
        </authorList>
    </citation>
    <scope>NUCLEOTIDE SEQUENCE [LARGE SCALE GENOMIC DNA]</scope>
    <source>
        <strain evidence="2">MAFF 305830</strain>
    </source>
</reference>
<dbReference type="HOGENOM" id="CLU_1205394_0_0_1"/>
<dbReference type="AlphaFoldDB" id="A0A0C3B9S0"/>
<dbReference type="EMBL" id="KN824278">
    <property type="protein sequence ID" value="KIM33565.1"/>
    <property type="molecule type" value="Genomic_DNA"/>
</dbReference>
<accession>A0A0C3B9S0</accession>
<evidence type="ECO:0000313" key="1">
    <source>
        <dbReference type="EMBL" id="KIM33565.1"/>
    </source>
</evidence>
<protein>
    <submittedName>
        <fullName evidence="1">Uncharacterized protein</fullName>
    </submittedName>
</protein>
<reference evidence="1 2" key="1">
    <citation type="submission" date="2014-04" db="EMBL/GenBank/DDBJ databases">
        <authorList>
            <consortium name="DOE Joint Genome Institute"/>
            <person name="Kuo A."/>
            <person name="Zuccaro A."/>
            <person name="Kohler A."/>
            <person name="Nagy L.G."/>
            <person name="Floudas D."/>
            <person name="Copeland A."/>
            <person name="Barry K.W."/>
            <person name="Cichocki N."/>
            <person name="Veneault-Fourrey C."/>
            <person name="LaButti K."/>
            <person name="Lindquist E.A."/>
            <person name="Lipzen A."/>
            <person name="Lundell T."/>
            <person name="Morin E."/>
            <person name="Murat C."/>
            <person name="Sun H."/>
            <person name="Tunlid A."/>
            <person name="Henrissat B."/>
            <person name="Grigoriev I.V."/>
            <person name="Hibbett D.S."/>
            <person name="Martin F."/>
            <person name="Nordberg H.P."/>
            <person name="Cantor M.N."/>
            <person name="Hua S.X."/>
        </authorList>
    </citation>
    <scope>NUCLEOTIDE SEQUENCE [LARGE SCALE GENOMIC DNA]</scope>
    <source>
        <strain evidence="1 2">MAFF 305830</strain>
    </source>
</reference>
<organism evidence="1 2">
    <name type="scientific">Serendipita vermifera MAFF 305830</name>
    <dbReference type="NCBI Taxonomy" id="933852"/>
    <lineage>
        <taxon>Eukaryota</taxon>
        <taxon>Fungi</taxon>
        <taxon>Dikarya</taxon>
        <taxon>Basidiomycota</taxon>
        <taxon>Agaricomycotina</taxon>
        <taxon>Agaricomycetes</taxon>
        <taxon>Sebacinales</taxon>
        <taxon>Serendipitaceae</taxon>
        <taxon>Serendipita</taxon>
    </lineage>
</organism>
<keyword evidence="2" id="KW-1185">Reference proteome</keyword>
<dbReference type="Proteomes" id="UP000054097">
    <property type="component" value="Unassembled WGS sequence"/>
</dbReference>
<gene>
    <name evidence="1" type="ORF">M408DRAFT_157038</name>
</gene>
<name>A0A0C3B9S0_SERVB</name>